<accession>A0AAD9EYL5</accession>
<dbReference type="PANTHER" id="PTHR15512">
    <property type="entry name" value="TERF1-INTERACTING NUCLEAR FACTOR 2"/>
    <property type="match status" value="1"/>
</dbReference>
<reference evidence="2" key="1">
    <citation type="submission" date="2023-04" db="EMBL/GenBank/DDBJ databases">
        <title>Chromosome-level genome of Chaenocephalus aceratus.</title>
        <authorList>
            <person name="Park H."/>
        </authorList>
    </citation>
    <scope>NUCLEOTIDE SEQUENCE</scope>
    <source>
        <strain evidence="2">DE</strain>
        <tissue evidence="2">Muscle</tissue>
    </source>
</reference>
<dbReference type="AlphaFoldDB" id="A0AAD9EYL5"/>
<evidence type="ECO:0000313" key="3">
    <source>
        <dbReference type="Proteomes" id="UP001228049"/>
    </source>
</evidence>
<dbReference type="GO" id="GO:0070187">
    <property type="term" value="C:shelterin complex"/>
    <property type="evidence" value="ECO:0007669"/>
    <property type="project" value="InterPro"/>
</dbReference>
<dbReference type="GO" id="GO:0016233">
    <property type="term" value="P:telomere capping"/>
    <property type="evidence" value="ECO:0007669"/>
    <property type="project" value="InterPro"/>
</dbReference>
<sequence>MYYGLLDEFVTTVLETVPELLTYTERGQLTMGLRAKMVLELIKSLPALSIPTKMATQFQKPYLFLGMIAYFPACPITYQM</sequence>
<organism evidence="2 3">
    <name type="scientific">Dissostichus eleginoides</name>
    <name type="common">Patagonian toothfish</name>
    <name type="synonym">Dissostichus amissus</name>
    <dbReference type="NCBI Taxonomy" id="100907"/>
    <lineage>
        <taxon>Eukaryota</taxon>
        <taxon>Metazoa</taxon>
        <taxon>Chordata</taxon>
        <taxon>Craniata</taxon>
        <taxon>Vertebrata</taxon>
        <taxon>Euteleostomi</taxon>
        <taxon>Actinopterygii</taxon>
        <taxon>Neopterygii</taxon>
        <taxon>Teleostei</taxon>
        <taxon>Neoteleostei</taxon>
        <taxon>Acanthomorphata</taxon>
        <taxon>Eupercaria</taxon>
        <taxon>Perciformes</taxon>
        <taxon>Notothenioidei</taxon>
        <taxon>Nototheniidae</taxon>
        <taxon>Dissostichus</taxon>
    </lineage>
</organism>
<name>A0AAD9EYL5_DISEL</name>
<keyword evidence="3" id="KW-1185">Reference proteome</keyword>
<evidence type="ECO:0000259" key="1">
    <source>
        <dbReference type="Pfam" id="PF14973"/>
    </source>
</evidence>
<dbReference type="GO" id="GO:1904356">
    <property type="term" value="P:regulation of telomere maintenance via telomere lengthening"/>
    <property type="evidence" value="ECO:0007669"/>
    <property type="project" value="TreeGrafter"/>
</dbReference>
<dbReference type="PANTHER" id="PTHR15512:SF0">
    <property type="entry name" value="TERF1-INTERACTING NUCLEAR FACTOR 2"/>
    <property type="match status" value="1"/>
</dbReference>
<comment type="caution">
    <text evidence="2">The sequence shown here is derived from an EMBL/GenBank/DDBJ whole genome shotgun (WGS) entry which is preliminary data.</text>
</comment>
<dbReference type="Proteomes" id="UP001228049">
    <property type="component" value="Unassembled WGS sequence"/>
</dbReference>
<proteinExistence type="predicted"/>
<dbReference type="Pfam" id="PF14973">
    <property type="entry name" value="TINF2_N"/>
    <property type="match status" value="1"/>
</dbReference>
<dbReference type="InterPro" id="IPR029400">
    <property type="entry name" value="TINF2_N"/>
</dbReference>
<feature type="domain" description="TERF1-interacting nuclear factor 2 N-terminal" evidence="1">
    <location>
        <begin position="2"/>
        <end position="44"/>
    </location>
</feature>
<dbReference type="GO" id="GO:0042162">
    <property type="term" value="F:telomeric DNA binding"/>
    <property type="evidence" value="ECO:0007669"/>
    <property type="project" value="TreeGrafter"/>
</dbReference>
<dbReference type="InterPro" id="IPR039098">
    <property type="entry name" value="TINF2"/>
</dbReference>
<gene>
    <name evidence="2" type="ORF">KUDE01_026948</name>
</gene>
<dbReference type="EMBL" id="JASDAP010000026">
    <property type="protein sequence ID" value="KAK1878825.1"/>
    <property type="molecule type" value="Genomic_DNA"/>
</dbReference>
<protein>
    <submittedName>
        <fullName evidence="2">TERF1-interacting nuclear factor 2</fullName>
    </submittedName>
</protein>
<evidence type="ECO:0000313" key="2">
    <source>
        <dbReference type="EMBL" id="KAK1878825.1"/>
    </source>
</evidence>